<organism evidence="1 2">
    <name type="scientific">Leporid alphaherpesvirus 4</name>
    <dbReference type="NCBI Taxonomy" id="481315"/>
    <lineage>
        <taxon>Viruses</taxon>
        <taxon>Duplodnaviria</taxon>
        <taxon>Heunggongvirae</taxon>
        <taxon>Peploviricota</taxon>
        <taxon>Herviviricetes</taxon>
        <taxon>Herpesvirales</taxon>
        <taxon>Orthoherpesviridae</taxon>
        <taxon>Alphaherpesvirinae</taxon>
        <taxon>Simplexvirus</taxon>
        <taxon>Simplexvirus leporidalpha4</taxon>
    </lineage>
</organism>
<dbReference type="RefSeq" id="YP_009230169.1">
    <property type="nucleotide sequence ID" value="NC_029311.1"/>
</dbReference>
<dbReference type="Proteomes" id="UP000167073">
    <property type="component" value="Segment"/>
</dbReference>
<accession>J9QQU1</accession>
<dbReference type="EMBL" id="JQ596859">
    <property type="protein sequence ID" value="AFR32516.1"/>
    <property type="molecule type" value="Genomic_DNA"/>
</dbReference>
<dbReference type="KEGG" id="vg:26887567"/>
<sequence>MAPCPRTRRASPSAWSASAPSAFPWRCWKASSGAPGSGRHVHSAAIRGMNKELISSKPCCLMWYDAHNELSWPRAWAQWAATALFMDK</sequence>
<keyword evidence="2" id="KW-1185">Reference proteome</keyword>
<reference evidence="1 2" key="1">
    <citation type="journal article" date="2012" name="Virology">
        <title>Analysis of the genome of leporid herpesvirus 4.</title>
        <authorList>
            <person name="Babra B."/>
            <person name="Watson G."/>
            <person name="Xu W."/>
            <person name="Jeffrey B.M."/>
            <person name="Xu J.R."/>
            <person name="Rockey D.D."/>
            <person name="Rohrmann G.F."/>
            <person name="Jin L."/>
        </authorList>
    </citation>
    <scope>NUCLEOTIDE SEQUENCE [LARGE SCALE GENOMIC DNA]</scope>
    <source>
        <strain evidence="1">LHV4012612</strain>
    </source>
</reference>
<protein>
    <submittedName>
        <fullName evidence="1">Uncharacterized protein</fullName>
    </submittedName>
</protein>
<name>J9QQU1_9ALPH</name>
<evidence type="ECO:0000313" key="2">
    <source>
        <dbReference type="Proteomes" id="UP000167073"/>
    </source>
</evidence>
<proteinExistence type="predicted"/>
<evidence type="ECO:0000313" key="1">
    <source>
        <dbReference type="EMBL" id="AFR32516.1"/>
    </source>
</evidence>
<dbReference type="GeneID" id="26887567"/>